<dbReference type="RefSeq" id="WP_371385830.1">
    <property type="nucleotide sequence ID" value="NZ_JBGLYH010000011.1"/>
</dbReference>
<name>A0ABV4JZZ7_9BACT</name>
<accession>A0ABV4JZZ7</accession>
<sequence length="103" mass="11968">MAYIHQISFIIDRDQLGRLDVGSPLQKGLSFLRVQLPDFEGFITSRARYSIDEGNDVLVVVESVWDDYESLEEHRASGVTEEKLRDDFGDLRDFRVREFVEVD</sequence>
<evidence type="ECO:0008006" key="3">
    <source>
        <dbReference type="Google" id="ProtNLM"/>
    </source>
</evidence>
<reference evidence="1 2" key="1">
    <citation type="submission" date="2024-08" db="EMBL/GenBank/DDBJ databases">
        <title>Sulfate-reducing bacteria isolated from formation water of the oil field in Kazakhstan and description of Pseudodesulfovibrio sp.</title>
        <authorList>
            <person name="Bidzhieva S.K."/>
            <person name="Tourova T.P."/>
            <person name="Grouzdev D.S."/>
            <person name="Beletsky A.V."/>
            <person name="Sokolova D.S."/>
            <person name="Samigullina S.R."/>
            <person name="Poltaraus A.B."/>
            <person name="Avtukh A.N."/>
            <person name="Tereshina V.M."/>
            <person name="Zhaparov N.S."/>
            <person name="Mardanov A.V."/>
            <person name="Nazina T.N."/>
        </authorList>
    </citation>
    <scope>NUCLEOTIDE SEQUENCE [LARGE SCALE GENOMIC DNA]</scope>
    <source>
        <strain evidence="1 2">9FUS</strain>
    </source>
</reference>
<gene>
    <name evidence="1" type="ORF">AB6M95_05985</name>
</gene>
<evidence type="ECO:0000313" key="1">
    <source>
        <dbReference type="EMBL" id="MEZ7196292.1"/>
    </source>
</evidence>
<dbReference type="Proteomes" id="UP001568698">
    <property type="component" value="Unassembled WGS sequence"/>
</dbReference>
<comment type="caution">
    <text evidence="1">The sequence shown here is derived from an EMBL/GenBank/DDBJ whole genome shotgun (WGS) entry which is preliminary data.</text>
</comment>
<proteinExistence type="predicted"/>
<organism evidence="1 2">
    <name type="scientific">Pseudodesulfovibrio karagichevae</name>
    <dbReference type="NCBI Taxonomy" id="3239305"/>
    <lineage>
        <taxon>Bacteria</taxon>
        <taxon>Pseudomonadati</taxon>
        <taxon>Thermodesulfobacteriota</taxon>
        <taxon>Desulfovibrionia</taxon>
        <taxon>Desulfovibrionales</taxon>
        <taxon>Desulfovibrionaceae</taxon>
    </lineage>
</organism>
<dbReference type="InterPro" id="IPR011008">
    <property type="entry name" value="Dimeric_a/b-barrel"/>
</dbReference>
<protein>
    <recommendedName>
        <fullName evidence="3">Antibiotic biosynthesis monooxygenase</fullName>
    </recommendedName>
</protein>
<keyword evidence="2" id="KW-1185">Reference proteome</keyword>
<dbReference type="EMBL" id="JBGLYH010000011">
    <property type="protein sequence ID" value="MEZ7196292.1"/>
    <property type="molecule type" value="Genomic_DNA"/>
</dbReference>
<dbReference type="SUPFAM" id="SSF54909">
    <property type="entry name" value="Dimeric alpha+beta barrel"/>
    <property type="match status" value="1"/>
</dbReference>
<evidence type="ECO:0000313" key="2">
    <source>
        <dbReference type="Proteomes" id="UP001568698"/>
    </source>
</evidence>